<evidence type="ECO:0000313" key="2">
    <source>
        <dbReference type="EMBL" id="SQF71877.1"/>
    </source>
</evidence>
<dbReference type="PIRSF" id="PIRSF018505">
    <property type="entry name" value="Prpndl_dhdrts_sm"/>
    <property type="match status" value="1"/>
</dbReference>
<dbReference type="EMBL" id="LS483364">
    <property type="protein sequence ID" value="SQF71877.1"/>
    <property type="molecule type" value="Genomic_DNA"/>
</dbReference>
<dbReference type="Pfam" id="PF02287">
    <property type="entry name" value="Dehydratase_SU"/>
    <property type="match status" value="1"/>
</dbReference>
<dbReference type="Gene3D" id="1.10.1510.20">
    <property type="entry name" value="Propanediol/glycerol dehydratase, small subunit"/>
    <property type="match status" value="1"/>
</dbReference>
<evidence type="ECO:0000256" key="1">
    <source>
        <dbReference type="SAM" id="MobiDB-lite"/>
    </source>
</evidence>
<dbReference type="InterPro" id="IPR036091">
    <property type="entry name" value="Prodiol/glycerol_DeHase__sf_su"/>
</dbReference>
<evidence type="ECO:0000313" key="3">
    <source>
        <dbReference type="Proteomes" id="UP000248534"/>
    </source>
</evidence>
<protein>
    <submittedName>
        <fullName evidence="2">B12-dependent diol dehydratase small subunit</fullName>
        <ecNumber evidence="2">4.2.1.28</ecNumber>
        <ecNumber evidence="2">4.2.1.30</ecNumber>
    </submittedName>
</protein>
<feature type="compositionally biased region" description="Polar residues" evidence="1">
    <location>
        <begin position="19"/>
        <end position="35"/>
    </location>
</feature>
<dbReference type="EC" id="4.2.1.30" evidence="2"/>
<dbReference type="RefSeq" id="WP_002903911.1">
    <property type="nucleotide sequence ID" value="NZ_CP071416.1"/>
</dbReference>
<dbReference type="GO" id="GO:0050215">
    <property type="term" value="F:propanediol dehydratase activity"/>
    <property type="evidence" value="ECO:0007669"/>
    <property type="project" value="UniProtKB-EC"/>
</dbReference>
<accession>A0A2X3YML7</accession>
<reference evidence="2 3" key="1">
    <citation type="submission" date="2018-06" db="EMBL/GenBank/DDBJ databases">
        <authorList>
            <consortium name="Pathogen Informatics"/>
            <person name="Doyle S."/>
        </authorList>
    </citation>
    <scope>NUCLEOTIDE SEQUENCE [LARGE SCALE GENOMIC DNA]</scope>
    <source>
        <strain evidence="2 3">NCTC11086</strain>
    </source>
</reference>
<dbReference type="AlphaFoldDB" id="A0A2X3YML7"/>
<dbReference type="InterPro" id="IPR003207">
    <property type="entry name" value="Ppandiol/glycerol_DeHydtase_su"/>
</dbReference>
<dbReference type="NCBIfam" id="NF011972">
    <property type="entry name" value="PRK15443.1-3"/>
    <property type="match status" value="1"/>
</dbReference>
<dbReference type="Proteomes" id="UP000248534">
    <property type="component" value="Chromosome 1"/>
</dbReference>
<keyword evidence="2" id="KW-0456">Lyase</keyword>
<dbReference type="GO" id="GO:0046405">
    <property type="term" value="F:glycerol dehydratase activity"/>
    <property type="evidence" value="ECO:0007669"/>
    <property type="project" value="UniProtKB-EC"/>
</dbReference>
<feature type="region of interest" description="Disordered" evidence="1">
    <location>
        <begin position="19"/>
        <end position="39"/>
    </location>
</feature>
<sequence length="171" mass="19074">MSESVETLVKQILAELSDSGSTNQGAANRPVSSDEATAADYPISKKHPDWIKVGQDKKFEDITLENILSGYVTAEDLRIKPEILIKQGEIAKNAGREAIQYNFSRAAELTKVPDARVLEIYNALRPYRSSKQELLDIANELENQYGAVICAGFVREAAENYERRKKLKGDN</sequence>
<dbReference type="EC" id="4.2.1.28" evidence="2"/>
<dbReference type="SUPFAM" id="SSF47148">
    <property type="entry name" value="Diol dehydratase, gamma subunit"/>
    <property type="match status" value="1"/>
</dbReference>
<proteinExistence type="predicted"/>
<organism evidence="2 3">
    <name type="scientific">Streptococcus sanguinis</name>
    <dbReference type="NCBI Taxonomy" id="1305"/>
    <lineage>
        <taxon>Bacteria</taxon>
        <taxon>Bacillati</taxon>
        <taxon>Bacillota</taxon>
        <taxon>Bacilli</taxon>
        <taxon>Lactobacillales</taxon>
        <taxon>Streptococcaceae</taxon>
        <taxon>Streptococcus</taxon>
    </lineage>
</organism>
<name>A0A2X3YML7_STRSA</name>
<gene>
    <name evidence="2" type="primary">pduE</name>
    <name evidence="2" type="ORF">NCTC11086_01829</name>
</gene>